<proteinExistence type="predicted"/>
<gene>
    <name evidence="1" type="ORF">ENQ31_01100</name>
</gene>
<protein>
    <submittedName>
        <fullName evidence="1">Uncharacterized protein</fullName>
    </submittedName>
</protein>
<organism evidence="1">
    <name type="scientific">Thermoanaerobaculum aquaticum</name>
    <dbReference type="NCBI Taxonomy" id="1312852"/>
    <lineage>
        <taxon>Bacteria</taxon>
        <taxon>Pseudomonadati</taxon>
        <taxon>Acidobacteriota</taxon>
        <taxon>Thermoanaerobaculia</taxon>
        <taxon>Thermoanaerobaculales</taxon>
        <taxon>Thermoanaerobaculaceae</taxon>
        <taxon>Thermoanaerobaculum</taxon>
    </lineage>
</organism>
<name>A0A7C2S860_9BACT</name>
<dbReference type="AlphaFoldDB" id="A0A7C2S860"/>
<dbReference type="EMBL" id="DSMR01000077">
    <property type="protein sequence ID" value="HET46752.1"/>
    <property type="molecule type" value="Genomic_DNA"/>
</dbReference>
<evidence type="ECO:0000313" key="1">
    <source>
        <dbReference type="EMBL" id="HET46752.1"/>
    </source>
</evidence>
<accession>A0A7C2S860</accession>
<reference evidence="1" key="1">
    <citation type="journal article" date="2020" name="mSystems">
        <title>Genome- and Community-Level Interaction Insights into Carbon Utilization and Element Cycling Functions of Hydrothermarchaeota in Hydrothermal Sediment.</title>
        <authorList>
            <person name="Zhou Z."/>
            <person name="Liu Y."/>
            <person name="Xu W."/>
            <person name="Pan J."/>
            <person name="Luo Z.H."/>
            <person name="Li M."/>
        </authorList>
    </citation>
    <scope>NUCLEOTIDE SEQUENCE [LARGE SCALE GENOMIC DNA]</scope>
    <source>
        <strain evidence="1">SpSt-299</strain>
    </source>
</reference>
<comment type="caution">
    <text evidence="1">The sequence shown here is derived from an EMBL/GenBank/DDBJ whole genome shotgun (WGS) entry which is preliminary data.</text>
</comment>
<sequence>MVHVLAASPSTCLLFVHEIRFELQPPPSTGEEQGGLGAVALRRRHTPIFGVRKVLPVTRELSAEGTRAVLGADLQPVLYRVVPEGVEYIVAIDQGWSPKRLLKLEEGLSLDRAIALVENLAR</sequence>